<evidence type="ECO:0000313" key="5">
    <source>
        <dbReference type="EMBL" id="GGH02577.1"/>
    </source>
</evidence>
<dbReference type="Gene3D" id="2.60.120.650">
    <property type="entry name" value="Cupin"/>
    <property type="match status" value="1"/>
</dbReference>
<protein>
    <recommendedName>
        <fullName evidence="4">JmjC domain-containing protein</fullName>
    </recommendedName>
</protein>
<comment type="caution">
    <text evidence="5">The sequence shown here is derived from an EMBL/GenBank/DDBJ whole genome shotgun (WGS) entry which is preliminary data.</text>
</comment>
<evidence type="ECO:0000256" key="2">
    <source>
        <dbReference type="ARBA" id="ARBA00022723"/>
    </source>
</evidence>
<dbReference type="SUPFAM" id="SSF51197">
    <property type="entry name" value="Clavaminate synthase-like"/>
    <property type="match status" value="1"/>
</dbReference>
<dbReference type="Pfam" id="PF08007">
    <property type="entry name" value="JmjC_2"/>
    <property type="match status" value="1"/>
</dbReference>
<feature type="domain" description="JmjC" evidence="4">
    <location>
        <begin position="97"/>
        <end position="247"/>
    </location>
</feature>
<evidence type="ECO:0000313" key="6">
    <source>
        <dbReference type="Proteomes" id="UP000648722"/>
    </source>
</evidence>
<name>A0ABQ1XTC4_9PROT</name>
<dbReference type="InterPro" id="IPR039994">
    <property type="entry name" value="NO66-like"/>
</dbReference>
<dbReference type="Proteomes" id="UP000648722">
    <property type="component" value="Unassembled WGS sequence"/>
</dbReference>
<sequence>MLDTQLPGRLSLDQLTAPVGEDRFLREYWERKTLHCRAKGAGGQDRFAPLLSSPAIDAIISGQRFREGELSLARSEPRIPPGDYVLDNGEIDRGAVMRLWQQGATIILPHLERRHTPLAQFCRQLEGVFSAHVQTNIYLTPAGAQGFHTHYDNHCVFVCQVEGRKRWRLYDTPAGTPFRGEQFTPGKFAAGEPVAEFVLEPGDMLYVPRGLMHDAVSEAGSHSLHITTGIIVKTLADFLLEAVAEASLHSPHLRRSMPPGFHRDDFDREGLRALFDTAMDEARQKADLDSVLDLFIDTFLRTRQPDLSGGIAGAPVTAETQIRRRALTPMRLAADGHHIALVMAGGDISFDEPALSALEAFIDGQSVSQADFAALGKDKAREAVERLLAFGAAERV</sequence>
<gene>
    <name evidence="5" type="ORF">GCM10007420_18550</name>
</gene>
<keyword evidence="6" id="KW-1185">Reference proteome</keyword>
<reference evidence="6" key="1">
    <citation type="journal article" date="2019" name="Int. J. Syst. Evol. Microbiol.">
        <title>The Global Catalogue of Microorganisms (GCM) 10K type strain sequencing project: providing services to taxonomists for standard genome sequencing and annotation.</title>
        <authorList>
            <consortium name="The Broad Institute Genomics Platform"/>
            <consortium name="The Broad Institute Genome Sequencing Center for Infectious Disease"/>
            <person name="Wu L."/>
            <person name="Ma J."/>
        </authorList>
    </citation>
    <scope>NUCLEOTIDE SEQUENCE [LARGE SCALE GENOMIC DNA]</scope>
    <source>
        <strain evidence="6">CGMCC 1.12766</strain>
    </source>
</reference>
<dbReference type="InterPro" id="IPR003347">
    <property type="entry name" value="JmjC_dom"/>
</dbReference>
<dbReference type="PROSITE" id="PS51184">
    <property type="entry name" value="JMJC"/>
    <property type="match status" value="1"/>
</dbReference>
<dbReference type="PANTHER" id="PTHR13096">
    <property type="entry name" value="MINA53 MYC INDUCED NUCLEAR ANTIGEN"/>
    <property type="match status" value="1"/>
</dbReference>
<keyword evidence="3" id="KW-0408">Iron</keyword>
<proteinExistence type="predicted"/>
<dbReference type="EMBL" id="BMFS01000008">
    <property type="protein sequence ID" value="GGH02577.1"/>
    <property type="molecule type" value="Genomic_DNA"/>
</dbReference>
<dbReference type="PANTHER" id="PTHR13096:SF9">
    <property type="entry name" value="BIFUNCTIONAL LYSINE-SPECIFIC DEMETHYLASE AND HISTIDYL-HYDROXYLASE"/>
    <property type="match status" value="1"/>
</dbReference>
<evidence type="ECO:0000256" key="3">
    <source>
        <dbReference type="ARBA" id="ARBA00023004"/>
    </source>
</evidence>
<accession>A0ABQ1XTC4</accession>
<organism evidence="5 6">
    <name type="scientific">Glycocaulis albus</name>
    <dbReference type="NCBI Taxonomy" id="1382801"/>
    <lineage>
        <taxon>Bacteria</taxon>
        <taxon>Pseudomonadati</taxon>
        <taxon>Pseudomonadota</taxon>
        <taxon>Alphaproteobacteria</taxon>
        <taxon>Maricaulales</taxon>
        <taxon>Maricaulaceae</taxon>
        <taxon>Glycocaulis</taxon>
    </lineage>
</organism>
<keyword evidence="2" id="KW-0479">Metal-binding</keyword>
<dbReference type="RefSeq" id="WP_188452302.1">
    <property type="nucleotide sequence ID" value="NZ_BMFS01000008.1"/>
</dbReference>
<evidence type="ECO:0000256" key="1">
    <source>
        <dbReference type="ARBA" id="ARBA00001954"/>
    </source>
</evidence>
<comment type="cofactor">
    <cofactor evidence="1">
        <name>Fe(2+)</name>
        <dbReference type="ChEBI" id="CHEBI:29033"/>
    </cofactor>
</comment>
<evidence type="ECO:0000259" key="4">
    <source>
        <dbReference type="PROSITE" id="PS51184"/>
    </source>
</evidence>